<sequence>MTTISIQQMITGPSQHQSRVGNSNRVDVKWYPKTVQVVKLWQN</sequence>
<dbReference type="AlphaFoldDB" id="A0A5D3Y9X6"/>
<gene>
    <name evidence="1" type="ORF">BCL69_109014</name>
</gene>
<evidence type="ECO:0000313" key="2">
    <source>
        <dbReference type="Proteomes" id="UP000324176"/>
    </source>
</evidence>
<dbReference type="RefSeq" id="WP_258920415.1">
    <property type="nucleotide sequence ID" value="NZ_CP011451.1"/>
</dbReference>
<comment type="caution">
    <text evidence="1">The sequence shown here is derived from an EMBL/GenBank/DDBJ whole genome shotgun (WGS) entry which is preliminary data.</text>
</comment>
<accession>A0A5D3Y9X6</accession>
<protein>
    <submittedName>
        <fullName evidence="1">Uncharacterized protein</fullName>
    </submittedName>
</protein>
<dbReference type="Proteomes" id="UP000324176">
    <property type="component" value="Unassembled WGS sequence"/>
</dbReference>
<organism evidence="1 2">
    <name type="scientific">Nitrosomonas communis</name>
    <dbReference type="NCBI Taxonomy" id="44574"/>
    <lineage>
        <taxon>Bacteria</taxon>
        <taxon>Pseudomonadati</taxon>
        <taxon>Pseudomonadota</taxon>
        <taxon>Betaproteobacteria</taxon>
        <taxon>Nitrosomonadales</taxon>
        <taxon>Nitrosomonadaceae</taxon>
        <taxon>Nitrosomonas</taxon>
    </lineage>
</organism>
<evidence type="ECO:0000313" key="1">
    <source>
        <dbReference type="EMBL" id="TYP74184.1"/>
    </source>
</evidence>
<reference evidence="1 2" key="1">
    <citation type="submission" date="2019-07" db="EMBL/GenBank/DDBJ databases">
        <title>Active sludge and wastewater microbial communities from Klosterneuburg, Austria.</title>
        <authorList>
            <person name="Wagner M."/>
        </authorList>
    </citation>
    <scope>NUCLEOTIDE SEQUENCE [LARGE SCALE GENOMIC DNA]</scope>
    <source>
        <strain evidence="1 2">Nm2</strain>
    </source>
</reference>
<name>A0A5D3Y9X6_9PROT</name>
<dbReference type="EMBL" id="VNHT01000090">
    <property type="protein sequence ID" value="TYP74184.1"/>
    <property type="molecule type" value="Genomic_DNA"/>
</dbReference>
<proteinExistence type="predicted"/>